<dbReference type="PANTHER" id="PTHR35869">
    <property type="entry name" value="OUTER-MEMBRANE LIPOPROTEIN CARRIER PROTEIN"/>
    <property type="match status" value="1"/>
</dbReference>
<dbReference type="InterPro" id="IPR029046">
    <property type="entry name" value="LolA/LolB/LppX"/>
</dbReference>
<dbReference type="Pfam" id="PF03548">
    <property type="entry name" value="LolA"/>
    <property type="match status" value="1"/>
</dbReference>
<dbReference type="AlphaFoldDB" id="A0A927EFW9"/>
<reference evidence="4" key="1">
    <citation type="submission" date="2020-09" db="EMBL/GenBank/DDBJ databases">
        <title>Bosea spartocytisi sp. nov. a root nodule endophyte of Spartocytisus supranubius in the high mountain ecosystem fo the Teide National Park (Canary Islands, Spain).</title>
        <authorList>
            <person name="Pulido-Suarez L."/>
            <person name="Peix A."/>
            <person name="Igual J.M."/>
            <person name="Socas-Perez N."/>
            <person name="Velazquez E."/>
            <person name="Flores-Felix J.D."/>
            <person name="Leon-Barrios M."/>
        </authorList>
    </citation>
    <scope>NUCLEOTIDE SEQUENCE</scope>
    <source>
        <strain evidence="4">SSUT16</strain>
    </source>
</reference>
<comment type="caution">
    <text evidence="4">The sequence shown here is derived from an EMBL/GenBank/DDBJ whole genome shotgun (WGS) entry which is preliminary data.</text>
</comment>
<dbReference type="Proteomes" id="UP000619295">
    <property type="component" value="Unassembled WGS sequence"/>
</dbReference>
<gene>
    <name evidence="4" type="ORF">IED13_26215</name>
</gene>
<dbReference type="InterPro" id="IPR004564">
    <property type="entry name" value="OM_lipoprot_carrier_LolA-like"/>
</dbReference>
<evidence type="ECO:0000256" key="3">
    <source>
        <dbReference type="SAM" id="SignalP"/>
    </source>
</evidence>
<evidence type="ECO:0000313" key="4">
    <source>
        <dbReference type="EMBL" id="MBD3849211.1"/>
    </source>
</evidence>
<dbReference type="EMBL" id="JACXWY010000031">
    <property type="protein sequence ID" value="MBD3849211.1"/>
    <property type="molecule type" value="Genomic_DNA"/>
</dbReference>
<evidence type="ECO:0000256" key="2">
    <source>
        <dbReference type="SAM" id="MobiDB-lite"/>
    </source>
</evidence>
<dbReference type="CDD" id="cd16325">
    <property type="entry name" value="LolA"/>
    <property type="match status" value="1"/>
</dbReference>
<sequence length="286" mass="30845">MRVIPILRVSVLTATFGYGLAAAPLGAQPLQLQPPAAAKPAVARPAAPRAIPLPPVRPANLGLPRTAMNDAPAAQAAGSPQAATAAPVAQTAKPEASKTTPAKTKLAAPATREEAIERLNTYLNSFTTLQGNFIQFNPNGKRLEGRIYIQRPGKMRFEYEPPATTEVIADGTSVAVRDKRLGTQDVYSIGQTPLKFLVREKMDLNREGTITGASVDGDILSVRIEDRSTLGGTSKITLKFDLVANELRQWVVVDPQGYETAVSLYNLSLQRQTDPKNFVIDHQRTL</sequence>
<dbReference type="PANTHER" id="PTHR35869:SF1">
    <property type="entry name" value="OUTER-MEMBRANE LIPOPROTEIN CARRIER PROTEIN"/>
    <property type="match status" value="1"/>
</dbReference>
<accession>A0A927EFW9</accession>
<keyword evidence="4" id="KW-0449">Lipoprotein</keyword>
<organism evidence="4 5">
    <name type="scientific">Bosea spartocytisi</name>
    <dbReference type="NCBI Taxonomy" id="2773451"/>
    <lineage>
        <taxon>Bacteria</taxon>
        <taxon>Pseudomonadati</taxon>
        <taxon>Pseudomonadota</taxon>
        <taxon>Alphaproteobacteria</taxon>
        <taxon>Hyphomicrobiales</taxon>
        <taxon>Boseaceae</taxon>
        <taxon>Bosea</taxon>
    </lineage>
</organism>
<feature type="signal peptide" evidence="3">
    <location>
        <begin position="1"/>
        <end position="27"/>
    </location>
</feature>
<protein>
    <submittedName>
        <fullName evidence="4">Outer-membrane lipoprotein carrier protein LolA</fullName>
    </submittedName>
</protein>
<proteinExistence type="predicted"/>
<evidence type="ECO:0000313" key="5">
    <source>
        <dbReference type="Proteomes" id="UP000619295"/>
    </source>
</evidence>
<keyword evidence="5" id="KW-1185">Reference proteome</keyword>
<dbReference type="SUPFAM" id="SSF89392">
    <property type="entry name" value="Prokaryotic lipoproteins and lipoprotein localization factors"/>
    <property type="match status" value="1"/>
</dbReference>
<feature type="region of interest" description="Disordered" evidence="2">
    <location>
        <begin position="71"/>
        <end position="111"/>
    </location>
</feature>
<evidence type="ECO:0000256" key="1">
    <source>
        <dbReference type="ARBA" id="ARBA00022729"/>
    </source>
</evidence>
<feature type="chain" id="PRO_5036908763" evidence="3">
    <location>
        <begin position="28"/>
        <end position="286"/>
    </location>
</feature>
<keyword evidence="1 3" id="KW-0732">Signal</keyword>
<dbReference type="Gene3D" id="2.50.20.10">
    <property type="entry name" value="Lipoprotein localisation LolA/LolB/LppX"/>
    <property type="match status" value="1"/>
</dbReference>
<name>A0A927EFW9_9HYPH</name>
<dbReference type="RefSeq" id="WP_191125916.1">
    <property type="nucleotide sequence ID" value="NZ_JACXWY010000031.1"/>
</dbReference>
<feature type="compositionally biased region" description="Low complexity" evidence="2">
    <location>
        <begin position="71"/>
        <end position="110"/>
    </location>
</feature>